<organism evidence="3 4">
    <name type="scientific">Candidatus Roizmanbacteria bacterium RIFCSPHIGHO2_02_FULL_37_24</name>
    <dbReference type="NCBI Taxonomy" id="1802037"/>
    <lineage>
        <taxon>Bacteria</taxon>
        <taxon>Candidatus Roizmaniibacteriota</taxon>
    </lineage>
</organism>
<reference evidence="3 4" key="1">
    <citation type="journal article" date="2016" name="Nat. Commun.">
        <title>Thousands of microbial genomes shed light on interconnected biogeochemical processes in an aquifer system.</title>
        <authorList>
            <person name="Anantharaman K."/>
            <person name="Brown C.T."/>
            <person name="Hug L.A."/>
            <person name="Sharon I."/>
            <person name="Castelle C.J."/>
            <person name="Probst A.J."/>
            <person name="Thomas B.C."/>
            <person name="Singh A."/>
            <person name="Wilkins M.J."/>
            <person name="Karaoz U."/>
            <person name="Brodie E.L."/>
            <person name="Williams K.H."/>
            <person name="Hubbard S.S."/>
            <person name="Banfield J.F."/>
        </authorList>
    </citation>
    <scope>NUCLEOTIDE SEQUENCE [LARGE SCALE GENOMIC DNA]</scope>
</reference>
<proteinExistence type="predicted"/>
<protein>
    <recommendedName>
        <fullName evidence="2">DUF7670 domain-containing protein</fullName>
    </recommendedName>
</protein>
<feature type="domain" description="DUF7670" evidence="2">
    <location>
        <begin position="6"/>
        <end position="108"/>
    </location>
</feature>
<dbReference type="Pfam" id="PF24709">
    <property type="entry name" value="DUF7670"/>
    <property type="match status" value="1"/>
</dbReference>
<keyword evidence="1" id="KW-1133">Transmembrane helix</keyword>
<feature type="transmembrane region" description="Helical" evidence="1">
    <location>
        <begin position="62"/>
        <end position="78"/>
    </location>
</feature>
<dbReference type="InterPro" id="IPR056087">
    <property type="entry name" value="DUF7670"/>
</dbReference>
<sequence>MTITKMARIVTVIYIIFISLFALDIFDAGYDPLELIVGLFMHLIPSFIFIAIAIIAWKKERLGGLLFILASLVTVVLFNTYKSFGSFLLVSLPLIIIGGLFLSSRMRKFH</sequence>
<dbReference type="EMBL" id="MFZM01000006">
    <property type="protein sequence ID" value="OGK24543.1"/>
    <property type="molecule type" value="Genomic_DNA"/>
</dbReference>
<feature type="transmembrane region" description="Helical" evidence="1">
    <location>
        <begin position="84"/>
        <end position="102"/>
    </location>
</feature>
<evidence type="ECO:0000259" key="2">
    <source>
        <dbReference type="Pfam" id="PF24709"/>
    </source>
</evidence>
<keyword evidence="1" id="KW-0812">Transmembrane</keyword>
<name>A0A1F7H0G9_9BACT</name>
<comment type="caution">
    <text evidence="3">The sequence shown here is derived from an EMBL/GenBank/DDBJ whole genome shotgun (WGS) entry which is preliminary data.</text>
</comment>
<feature type="transmembrane region" description="Helical" evidence="1">
    <location>
        <begin position="12"/>
        <end position="30"/>
    </location>
</feature>
<evidence type="ECO:0000313" key="3">
    <source>
        <dbReference type="EMBL" id="OGK24543.1"/>
    </source>
</evidence>
<keyword evidence="1" id="KW-0472">Membrane</keyword>
<dbReference type="AlphaFoldDB" id="A0A1F7H0G9"/>
<feature type="transmembrane region" description="Helical" evidence="1">
    <location>
        <begin position="36"/>
        <end position="55"/>
    </location>
</feature>
<dbReference type="Proteomes" id="UP000177159">
    <property type="component" value="Unassembled WGS sequence"/>
</dbReference>
<evidence type="ECO:0000313" key="4">
    <source>
        <dbReference type="Proteomes" id="UP000177159"/>
    </source>
</evidence>
<accession>A0A1F7H0G9</accession>
<gene>
    <name evidence="3" type="ORF">A3C24_03270</name>
</gene>
<evidence type="ECO:0000256" key="1">
    <source>
        <dbReference type="SAM" id="Phobius"/>
    </source>
</evidence>